<protein>
    <recommendedName>
        <fullName evidence="3">Alternate signal-mediated exported protein, RER_14450 family</fullName>
    </recommendedName>
</protein>
<keyword evidence="2" id="KW-1185">Reference proteome</keyword>
<gene>
    <name evidence="1" type="ORF">ACFFN1_03555</name>
</gene>
<sequence length="208" mass="21626">MTVASARRVAAAALAAGLGLVFLSQTGATLAKWYEESALPGAHDITTGSLTLTAGESYPVQLHSRFSPSERTFTGGTACVAPEGFVACRQLTTAELADQLLLPGDQLLIQEAFHASGDGTNLVAEVQIDRSDAAGSLPAGTTSNSEFLREGQPVTAPVEISGTDPAEVKDAEWLVRTKLTTPEEWPASFGTSSIDLGALTISIRQVAP</sequence>
<name>A0ABV5WZ74_9MICO</name>
<organism evidence="1 2">
    <name type="scientific">Brevibacterium otitidis</name>
    <dbReference type="NCBI Taxonomy" id="53364"/>
    <lineage>
        <taxon>Bacteria</taxon>
        <taxon>Bacillati</taxon>
        <taxon>Actinomycetota</taxon>
        <taxon>Actinomycetes</taxon>
        <taxon>Micrococcales</taxon>
        <taxon>Brevibacteriaceae</taxon>
        <taxon>Brevibacterium</taxon>
    </lineage>
</organism>
<comment type="caution">
    <text evidence="1">The sequence shown here is derived from an EMBL/GenBank/DDBJ whole genome shotgun (WGS) entry which is preliminary data.</text>
</comment>
<accession>A0ABV5WZ74</accession>
<evidence type="ECO:0000313" key="2">
    <source>
        <dbReference type="Proteomes" id="UP001589707"/>
    </source>
</evidence>
<reference evidence="1 2" key="1">
    <citation type="submission" date="2024-09" db="EMBL/GenBank/DDBJ databases">
        <authorList>
            <person name="Sun Q."/>
            <person name="Mori K."/>
        </authorList>
    </citation>
    <scope>NUCLEOTIDE SEQUENCE [LARGE SCALE GENOMIC DNA]</scope>
    <source>
        <strain evidence="1 2">JCM 11683</strain>
    </source>
</reference>
<evidence type="ECO:0000313" key="1">
    <source>
        <dbReference type="EMBL" id="MFB9775493.1"/>
    </source>
</evidence>
<dbReference type="EMBL" id="JBHMAU010000027">
    <property type="protein sequence ID" value="MFB9775493.1"/>
    <property type="molecule type" value="Genomic_DNA"/>
</dbReference>
<dbReference type="Proteomes" id="UP001589707">
    <property type="component" value="Unassembled WGS sequence"/>
</dbReference>
<evidence type="ECO:0008006" key="3">
    <source>
        <dbReference type="Google" id="ProtNLM"/>
    </source>
</evidence>
<dbReference type="RefSeq" id="WP_376838677.1">
    <property type="nucleotide sequence ID" value="NZ_JBHMAU010000027.1"/>
</dbReference>
<proteinExistence type="predicted"/>